<dbReference type="EMBL" id="WUEY01000007">
    <property type="protein sequence ID" value="NEI71300.1"/>
    <property type="molecule type" value="Genomic_DNA"/>
</dbReference>
<evidence type="ECO:0000313" key="2">
    <source>
        <dbReference type="Proteomes" id="UP000483035"/>
    </source>
</evidence>
<dbReference type="Proteomes" id="UP000483035">
    <property type="component" value="Unassembled WGS sequence"/>
</dbReference>
<name>A0A6L9UAY3_9HYPH</name>
<gene>
    <name evidence="1" type="ORF">GR212_17110</name>
</gene>
<evidence type="ECO:0000313" key="1">
    <source>
        <dbReference type="EMBL" id="NEI71300.1"/>
    </source>
</evidence>
<dbReference type="RefSeq" id="WP_163987782.1">
    <property type="nucleotide sequence ID" value="NZ_WUEY01000007.1"/>
</dbReference>
<proteinExistence type="predicted"/>
<comment type="caution">
    <text evidence="1">The sequence shown here is derived from an EMBL/GenBank/DDBJ whole genome shotgun (WGS) entry which is preliminary data.</text>
</comment>
<reference evidence="1 2" key="1">
    <citation type="submission" date="2019-12" db="EMBL/GenBank/DDBJ databases">
        <title>Rhizobium genotypes associated with high levels of biological nitrogen fixation by grain legumes in a temperate-maritime cropping system.</title>
        <authorList>
            <person name="Maluk M."/>
            <person name="Francesc Ferrando Molina F."/>
            <person name="Lopez Del Egido L."/>
            <person name="Lafos M."/>
            <person name="Langarica-Fuentes A."/>
            <person name="Gebre Yohannes G."/>
            <person name="Young M.W."/>
            <person name="Martin P."/>
            <person name="Gantlett R."/>
            <person name="Kenicer G."/>
            <person name="Hawes C."/>
            <person name="Begg G.S."/>
            <person name="Quilliam R.S."/>
            <person name="Squire G.R."/>
            <person name="Poole P.S."/>
            <person name="Young P.W."/>
            <person name="Iannetta P.M."/>
            <person name="James E.K."/>
        </authorList>
    </citation>
    <scope>NUCLEOTIDE SEQUENCE [LARGE SCALE GENOMIC DNA]</scope>
    <source>
        <strain evidence="1 2">JHI1118</strain>
    </source>
</reference>
<accession>A0A6L9UAY3</accession>
<sequence>MQKASEALSLIGPINCRLPPSGGDAARTTREIHDKRRSEILLIRTVCDNGGMRTFLPHLPAIVLMLALPMSVRTVPLPRIKAKKIPIVQPILTFERKNIAVTNFIFIFQIDINLQK</sequence>
<organism evidence="1 2">
    <name type="scientific">Rhizobium lusitanum</name>
    <dbReference type="NCBI Taxonomy" id="293958"/>
    <lineage>
        <taxon>Bacteria</taxon>
        <taxon>Pseudomonadati</taxon>
        <taxon>Pseudomonadota</taxon>
        <taxon>Alphaproteobacteria</taxon>
        <taxon>Hyphomicrobiales</taxon>
        <taxon>Rhizobiaceae</taxon>
        <taxon>Rhizobium/Agrobacterium group</taxon>
        <taxon>Rhizobium</taxon>
    </lineage>
</organism>
<dbReference type="AlphaFoldDB" id="A0A6L9UAY3"/>
<protein>
    <submittedName>
        <fullName evidence="1">Uncharacterized protein</fullName>
    </submittedName>
</protein>